<protein>
    <submittedName>
        <fullName evidence="2">DUF2238 domain-containing protein</fullName>
    </submittedName>
</protein>
<dbReference type="EMBL" id="WHOD01000013">
    <property type="protein sequence ID" value="NOU92290.1"/>
    <property type="molecule type" value="Genomic_DNA"/>
</dbReference>
<reference evidence="2" key="1">
    <citation type="submission" date="2019-10" db="EMBL/GenBank/DDBJ databases">
        <title>Description of Paenibacillus glebae sp. nov.</title>
        <authorList>
            <person name="Carlier A."/>
            <person name="Qi S."/>
        </authorList>
    </citation>
    <scope>NUCLEOTIDE SEQUENCE</scope>
    <source>
        <strain evidence="2">LMG 31456</strain>
    </source>
</reference>
<sequence>MILLTLFTIGCGHLTKIFIKTNIKFSHNPLLQLILVVFLAFWGILAISPTDRTQWLLENILLVLVILVLCITYRKYKLSNLSYLLIFVFLCLHTYAAHYTYQGTPIDQWLKSVIHTRRSYFDRFVHMMFGLLWFYPIRELLTRITGLRMFWSLITTISFILSLGAVFEIIEMLVAILAGQTGQDYMGLQGDVFDSEKDMALSLIGAIISSFILAIIFRKRKYHSLHLAKGMAKQKLNPNTNK</sequence>
<organism evidence="2 3">
    <name type="scientific">Paenibacillus foliorum</name>
    <dbReference type="NCBI Taxonomy" id="2654974"/>
    <lineage>
        <taxon>Bacteria</taxon>
        <taxon>Bacillati</taxon>
        <taxon>Bacillota</taxon>
        <taxon>Bacilli</taxon>
        <taxon>Bacillales</taxon>
        <taxon>Paenibacillaceae</taxon>
        <taxon>Paenibacillus</taxon>
    </lineage>
</organism>
<gene>
    <name evidence="2" type="ORF">GC093_03440</name>
</gene>
<dbReference type="Proteomes" id="UP000641588">
    <property type="component" value="Unassembled WGS sequence"/>
</dbReference>
<evidence type="ECO:0000256" key="1">
    <source>
        <dbReference type="SAM" id="Phobius"/>
    </source>
</evidence>
<evidence type="ECO:0000313" key="3">
    <source>
        <dbReference type="Proteomes" id="UP000641588"/>
    </source>
</evidence>
<keyword evidence="1" id="KW-0812">Transmembrane</keyword>
<feature type="transmembrane region" description="Helical" evidence="1">
    <location>
        <begin position="120"/>
        <end position="137"/>
    </location>
</feature>
<comment type="caution">
    <text evidence="2">The sequence shown here is derived from an EMBL/GenBank/DDBJ whole genome shotgun (WGS) entry which is preliminary data.</text>
</comment>
<feature type="transmembrane region" description="Helical" evidence="1">
    <location>
        <begin position="149"/>
        <end position="179"/>
    </location>
</feature>
<dbReference type="AlphaFoldDB" id="A0A972JZ20"/>
<feature type="transmembrane region" description="Helical" evidence="1">
    <location>
        <begin position="30"/>
        <end position="49"/>
    </location>
</feature>
<feature type="transmembrane region" description="Helical" evidence="1">
    <location>
        <begin position="81"/>
        <end position="100"/>
    </location>
</feature>
<proteinExistence type="predicted"/>
<dbReference type="InterPro" id="IPR014509">
    <property type="entry name" value="YjdF-like"/>
</dbReference>
<feature type="transmembrane region" description="Helical" evidence="1">
    <location>
        <begin position="55"/>
        <end position="74"/>
    </location>
</feature>
<feature type="transmembrane region" description="Helical" evidence="1">
    <location>
        <begin position="199"/>
        <end position="217"/>
    </location>
</feature>
<keyword evidence="3" id="KW-1185">Reference proteome</keyword>
<keyword evidence="1" id="KW-1133">Transmembrane helix</keyword>
<evidence type="ECO:0000313" key="2">
    <source>
        <dbReference type="EMBL" id="NOU92290.1"/>
    </source>
</evidence>
<dbReference type="Pfam" id="PF09997">
    <property type="entry name" value="DUF2238"/>
    <property type="match status" value="1"/>
</dbReference>
<keyword evidence="1" id="KW-0472">Membrane</keyword>
<name>A0A972JZ20_9BACL</name>
<dbReference type="RefSeq" id="WP_171650470.1">
    <property type="nucleotide sequence ID" value="NZ_WHOD01000013.1"/>
</dbReference>
<accession>A0A972JZ20</accession>